<dbReference type="Gene3D" id="2.60.40.10">
    <property type="entry name" value="Immunoglobulins"/>
    <property type="match status" value="1"/>
</dbReference>
<dbReference type="InterPro" id="IPR013106">
    <property type="entry name" value="Ig_V-set"/>
</dbReference>
<evidence type="ECO:0000313" key="3">
    <source>
        <dbReference type="Proteomes" id="UP001434883"/>
    </source>
</evidence>
<dbReference type="CDD" id="cd00099">
    <property type="entry name" value="IgV"/>
    <property type="match status" value="1"/>
</dbReference>
<reference evidence="2 3" key="1">
    <citation type="submission" date="2021-06" db="EMBL/GenBank/DDBJ databases">
        <authorList>
            <person name="Palmer J.M."/>
        </authorList>
    </citation>
    <scope>NUCLEOTIDE SEQUENCE [LARGE SCALE GENOMIC DNA]</scope>
    <source>
        <strain evidence="2 3">XC_2019</strain>
        <tissue evidence="2">Muscle</tissue>
    </source>
</reference>
<sequence>LEEGTTNLFSVAFKGHVLHEASSLRDDSGVFHNIMSVTTWKVLPYHFLIPQESTKAASLPASTILIRAGEDAMLQCPLLDGSNGTTASLAPGPATLSWYRKAAGHRPTLLLSLSPANGSIVRYGDGVSPDKVSAAANGSLLLRGSEMSDSAVYYCSVSYRSEQNKDPKPLNLRQN</sequence>
<feature type="non-terminal residue" evidence="2">
    <location>
        <position position="1"/>
    </location>
</feature>
<dbReference type="Proteomes" id="UP001434883">
    <property type="component" value="Unassembled WGS sequence"/>
</dbReference>
<gene>
    <name evidence="2" type="ORF">XENOCAPTIV_003171</name>
</gene>
<dbReference type="Pfam" id="PF07686">
    <property type="entry name" value="V-set"/>
    <property type="match status" value="1"/>
</dbReference>
<name>A0ABV0QQS3_9TELE</name>
<keyword evidence="3" id="KW-1185">Reference proteome</keyword>
<dbReference type="InterPro" id="IPR007110">
    <property type="entry name" value="Ig-like_dom"/>
</dbReference>
<proteinExistence type="predicted"/>
<dbReference type="SUPFAM" id="SSF48726">
    <property type="entry name" value="Immunoglobulin"/>
    <property type="match status" value="1"/>
</dbReference>
<dbReference type="PROSITE" id="PS50835">
    <property type="entry name" value="IG_LIKE"/>
    <property type="match status" value="1"/>
</dbReference>
<dbReference type="SMART" id="SM00406">
    <property type="entry name" value="IGv"/>
    <property type="match status" value="1"/>
</dbReference>
<accession>A0ABV0QQS3</accession>
<dbReference type="InterPro" id="IPR013783">
    <property type="entry name" value="Ig-like_fold"/>
</dbReference>
<organism evidence="2 3">
    <name type="scientific">Xenoophorus captivus</name>
    <dbReference type="NCBI Taxonomy" id="1517983"/>
    <lineage>
        <taxon>Eukaryota</taxon>
        <taxon>Metazoa</taxon>
        <taxon>Chordata</taxon>
        <taxon>Craniata</taxon>
        <taxon>Vertebrata</taxon>
        <taxon>Euteleostomi</taxon>
        <taxon>Actinopterygii</taxon>
        <taxon>Neopterygii</taxon>
        <taxon>Teleostei</taxon>
        <taxon>Neoteleostei</taxon>
        <taxon>Acanthomorphata</taxon>
        <taxon>Ovalentaria</taxon>
        <taxon>Atherinomorphae</taxon>
        <taxon>Cyprinodontiformes</taxon>
        <taxon>Goodeidae</taxon>
        <taxon>Xenoophorus</taxon>
    </lineage>
</organism>
<feature type="domain" description="Ig-like" evidence="1">
    <location>
        <begin position="50"/>
        <end position="171"/>
    </location>
</feature>
<dbReference type="EMBL" id="JAHRIN010018131">
    <property type="protein sequence ID" value="MEQ2197781.1"/>
    <property type="molecule type" value="Genomic_DNA"/>
</dbReference>
<evidence type="ECO:0000313" key="2">
    <source>
        <dbReference type="EMBL" id="MEQ2197781.1"/>
    </source>
</evidence>
<evidence type="ECO:0000259" key="1">
    <source>
        <dbReference type="PROSITE" id="PS50835"/>
    </source>
</evidence>
<comment type="caution">
    <text evidence="2">The sequence shown here is derived from an EMBL/GenBank/DDBJ whole genome shotgun (WGS) entry which is preliminary data.</text>
</comment>
<dbReference type="InterPro" id="IPR036179">
    <property type="entry name" value="Ig-like_dom_sf"/>
</dbReference>
<dbReference type="InterPro" id="IPR003599">
    <property type="entry name" value="Ig_sub"/>
</dbReference>
<protein>
    <recommendedName>
        <fullName evidence="1">Ig-like domain-containing protein</fullName>
    </recommendedName>
</protein>
<dbReference type="SMART" id="SM00409">
    <property type="entry name" value="IG"/>
    <property type="match status" value="1"/>
</dbReference>